<keyword evidence="3" id="KW-1185">Reference proteome</keyword>
<dbReference type="Pfam" id="PF03992">
    <property type="entry name" value="ABM"/>
    <property type="match status" value="1"/>
</dbReference>
<evidence type="ECO:0000313" key="2">
    <source>
        <dbReference type="EMBL" id="GAA2731287.1"/>
    </source>
</evidence>
<evidence type="ECO:0000259" key="1">
    <source>
        <dbReference type="PROSITE" id="PS51725"/>
    </source>
</evidence>
<protein>
    <recommendedName>
        <fullName evidence="1">ABM domain-containing protein</fullName>
    </recommendedName>
</protein>
<dbReference type="EMBL" id="BAAARN010000001">
    <property type="protein sequence ID" value="GAA2731287.1"/>
    <property type="molecule type" value="Genomic_DNA"/>
</dbReference>
<dbReference type="PANTHER" id="PTHR33336:SF3">
    <property type="entry name" value="ABM DOMAIN-CONTAINING PROTEIN"/>
    <property type="match status" value="1"/>
</dbReference>
<comment type="caution">
    <text evidence="2">The sequence shown here is derived from an EMBL/GenBank/DDBJ whole genome shotgun (WGS) entry which is preliminary data.</text>
</comment>
<dbReference type="PROSITE" id="PS51725">
    <property type="entry name" value="ABM"/>
    <property type="match status" value="1"/>
</dbReference>
<reference evidence="3" key="1">
    <citation type="journal article" date="2019" name="Int. J. Syst. Evol. Microbiol.">
        <title>The Global Catalogue of Microorganisms (GCM) 10K type strain sequencing project: providing services to taxonomists for standard genome sequencing and annotation.</title>
        <authorList>
            <consortium name="The Broad Institute Genomics Platform"/>
            <consortium name="The Broad Institute Genome Sequencing Center for Infectious Disease"/>
            <person name="Wu L."/>
            <person name="Ma J."/>
        </authorList>
    </citation>
    <scope>NUCLEOTIDE SEQUENCE [LARGE SCALE GENOMIC DNA]</scope>
    <source>
        <strain evidence="3">JCM 16378</strain>
    </source>
</reference>
<dbReference type="RefSeq" id="WP_344189851.1">
    <property type="nucleotide sequence ID" value="NZ_BAAARN010000001.1"/>
</dbReference>
<dbReference type="Proteomes" id="UP001501326">
    <property type="component" value="Unassembled WGS sequence"/>
</dbReference>
<dbReference type="InterPro" id="IPR011008">
    <property type="entry name" value="Dimeric_a/b-barrel"/>
</dbReference>
<evidence type="ECO:0000313" key="3">
    <source>
        <dbReference type="Proteomes" id="UP001501326"/>
    </source>
</evidence>
<dbReference type="InterPro" id="IPR050744">
    <property type="entry name" value="AI-2_Isomerase_LsrG"/>
</dbReference>
<organism evidence="2 3">
    <name type="scientific">Pedococcus aerophilus</name>
    <dbReference type="NCBI Taxonomy" id="436356"/>
    <lineage>
        <taxon>Bacteria</taxon>
        <taxon>Bacillati</taxon>
        <taxon>Actinomycetota</taxon>
        <taxon>Actinomycetes</taxon>
        <taxon>Micrococcales</taxon>
        <taxon>Intrasporangiaceae</taxon>
        <taxon>Pedococcus</taxon>
    </lineage>
</organism>
<dbReference type="Gene3D" id="3.30.70.100">
    <property type="match status" value="1"/>
</dbReference>
<dbReference type="InterPro" id="IPR007138">
    <property type="entry name" value="ABM_dom"/>
</dbReference>
<proteinExistence type="predicted"/>
<feature type="domain" description="ABM" evidence="1">
    <location>
        <begin position="12"/>
        <end position="100"/>
    </location>
</feature>
<sequence>MTTPTDDNRDLLTVVAYMRAAEGKTEELRAALEALVEPTSKEEGYVNYDLHQGVEDPSFFTFYENWHSGEHLDAHLGAPHLVDFAGRMGDLLDENGLTVNRVRRIA</sequence>
<name>A0ABP6GXK5_9MICO</name>
<dbReference type="PANTHER" id="PTHR33336">
    <property type="entry name" value="QUINOL MONOOXYGENASE YGIN-RELATED"/>
    <property type="match status" value="1"/>
</dbReference>
<dbReference type="SUPFAM" id="SSF54909">
    <property type="entry name" value="Dimeric alpha+beta barrel"/>
    <property type="match status" value="1"/>
</dbReference>
<gene>
    <name evidence="2" type="ORF">GCM10009867_04520</name>
</gene>
<accession>A0ABP6GXK5</accession>